<name>A0A1C4GXY4_9GAMM</name>
<proteinExistence type="inferred from homology"/>
<keyword evidence="10" id="KW-0594">Phospholipid biosynthesis</keyword>
<evidence type="ECO:0000256" key="7">
    <source>
        <dbReference type="ARBA" id="ARBA00022475"/>
    </source>
</evidence>
<gene>
    <name evidence="15" type="ORF">GA0116959_1126</name>
</gene>
<evidence type="ECO:0000256" key="5">
    <source>
        <dbReference type="ARBA" id="ARBA00013113"/>
    </source>
</evidence>
<evidence type="ECO:0000256" key="1">
    <source>
        <dbReference type="ARBA" id="ARBA00004413"/>
    </source>
</evidence>
<dbReference type="InterPro" id="IPR002123">
    <property type="entry name" value="Plipid/glycerol_acylTrfase"/>
</dbReference>
<dbReference type="SMART" id="SM00563">
    <property type="entry name" value="PlsC"/>
    <property type="match status" value="1"/>
</dbReference>
<dbReference type="PIRSF" id="PIRSF500064">
    <property type="entry name" value="GPAT"/>
    <property type="match status" value="1"/>
</dbReference>
<evidence type="ECO:0000313" key="16">
    <source>
        <dbReference type="Proteomes" id="UP000243661"/>
    </source>
</evidence>
<evidence type="ECO:0000256" key="12">
    <source>
        <dbReference type="ARBA" id="ARBA00023315"/>
    </source>
</evidence>
<dbReference type="UniPathway" id="UPA00557">
    <property type="reaction ID" value="UER00612"/>
</dbReference>
<keyword evidence="10" id="KW-0443">Lipid metabolism</keyword>
<evidence type="ECO:0000256" key="13">
    <source>
        <dbReference type="ARBA" id="ARBA00048427"/>
    </source>
</evidence>
<dbReference type="NCBIfam" id="NF003441">
    <property type="entry name" value="PRK04974.1"/>
    <property type="match status" value="1"/>
</dbReference>
<keyword evidence="10" id="KW-0444">Lipid biosynthesis</keyword>
<dbReference type="InterPro" id="IPR045520">
    <property type="entry name" value="GPAT/DHAPAT_C"/>
</dbReference>
<dbReference type="PANTHER" id="PTHR12563:SF17">
    <property type="entry name" value="DIHYDROXYACETONE PHOSPHATE ACYLTRANSFERASE"/>
    <property type="match status" value="1"/>
</dbReference>
<dbReference type="GO" id="GO:0005886">
    <property type="term" value="C:plasma membrane"/>
    <property type="evidence" value="ECO:0007669"/>
    <property type="project" value="UniProtKB-SubCell"/>
</dbReference>
<dbReference type="SUPFAM" id="SSF69593">
    <property type="entry name" value="Glycerol-3-phosphate (1)-acyltransferase"/>
    <property type="match status" value="1"/>
</dbReference>
<dbReference type="PIRSF" id="PIRSF000437">
    <property type="entry name" value="GPAT_DHAPAT"/>
    <property type="match status" value="1"/>
</dbReference>
<dbReference type="InterPro" id="IPR022284">
    <property type="entry name" value="GPAT/DHAPAT"/>
</dbReference>
<evidence type="ECO:0000256" key="4">
    <source>
        <dbReference type="ARBA" id="ARBA00007937"/>
    </source>
</evidence>
<dbReference type="NCBIfam" id="TIGR03703">
    <property type="entry name" value="plsB"/>
    <property type="match status" value="1"/>
</dbReference>
<reference evidence="15 16" key="1">
    <citation type="submission" date="2016-08" db="EMBL/GenBank/DDBJ databases">
        <authorList>
            <person name="Seilhamer J.J."/>
        </authorList>
    </citation>
    <scope>NUCLEOTIDE SEQUENCE [LARGE SCALE GENOMIC DNA]</scope>
    <source>
        <strain evidence="15 16">ANC 4874</strain>
    </source>
</reference>
<accession>A0A1C4GXY4</accession>
<comment type="subcellular location">
    <subcellularLocation>
        <location evidence="1">Cell membrane</location>
        <topology evidence="1">Peripheral membrane protein</topology>
        <orientation evidence="1">Cytoplasmic side</orientation>
    </subcellularLocation>
</comment>
<dbReference type="RefSeq" id="WP_092720668.1">
    <property type="nucleotide sequence ID" value="NZ_FMBK01000012.1"/>
</dbReference>
<comment type="pathway">
    <text evidence="3">Lipid metabolism.</text>
</comment>
<dbReference type="Pfam" id="PF19277">
    <property type="entry name" value="GPAT_C"/>
    <property type="match status" value="1"/>
</dbReference>
<evidence type="ECO:0000256" key="10">
    <source>
        <dbReference type="ARBA" id="ARBA00023209"/>
    </source>
</evidence>
<sequence>MSDKGYRQFYRQFTQKVLDKIVSPQVLGNTTELENNFNHASDKKIICYVLQDASLSNTVLIDTEAKARKLPSVFAPLVVQELIEEDSILALNGPHSKNESYHYSAKLIRLIEILEKYPEYDIQLVPVTVLWGRSPEYEDSWFKALFSDAWSTPSKIKQAFNISLYGRENYIEFHKPLSLKAAIVKAKTEYPNFAPAHSVVKELNTNFYKYKEAILGPDLSDRRNLINKLMKTETVQDAIRKESIDYKISMFEAENRAKGYLTEVVSDFSYSTLRFAELALTKLWTQLYDGIEVHNFDTVRELAKDYEIVYTPCHRSHIDYLLLSYVIFNRGLMVPHIAAGINLNLPVVGQIMRGAGAYFIRRTFSGNELYTSVFKEYLHSMLSRNTPLEYFVEGGRSRTGLLLPPKKGMLSMTVQSHLRGATKPIAFIPTYFGYEKLIEGTAYLNELNGKPKEAESIWGILSSARKIEKVFGQVHVNFGEPIFLDQILTTHQANQIQLKVNDELPKPVVETVNDVANSILENINKAVVINPISLISLILLHTDQHALSHKDLKQQIIDYRQLLKLTQYDPRMMMTELSSAEIIEYAIKLKQVESLSQNNEPWIRVAESQKILLSYFSNNILHCFILPALIATLIHSYQKMSSHFLADSIKNIYPFFKEELFLKWNLDELDHQITLTVKSLEQLGWIKTQEQSISIVIDPSSNQHVQNSLSTLASLCRSSLNNMMIIAALLQQYASDESLNLKALENMSKAVLQKLSQMQKIKLGYYFDSATLKSFISILKQNQLISVEQDIFILHLDFEDKISVIFKGFDQNMYQTIQESVNFSEKELKVFKQINKKSFDSK</sequence>
<organism evidence="15 16">
    <name type="scientific">Acinetobacter albensis</name>
    <dbReference type="NCBI Taxonomy" id="1673609"/>
    <lineage>
        <taxon>Bacteria</taxon>
        <taxon>Pseudomonadati</taxon>
        <taxon>Pseudomonadota</taxon>
        <taxon>Gammaproteobacteria</taxon>
        <taxon>Moraxellales</taxon>
        <taxon>Moraxellaceae</taxon>
        <taxon>Acinetobacter</taxon>
    </lineage>
</organism>
<comment type="pathway">
    <text evidence="2">Phospholipid metabolism; CDP-diacylglycerol biosynthesis; CDP-diacylglycerol from sn-glycerol 3-phosphate: step 1/3.</text>
</comment>
<dbReference type="GO" id="GO:0016024">
    <property type="term" value="P:CDP-diacylglycerol biosynthetic process"/>
    <property type="evidence" value="ECO:0007669"/>
    <property type="project" value="UniProtKB-UniPathway"/>
</dbReference>
<dbReference type="InterPro" id="IPR028354">
    <property type="entry name" value="GPAT_PlsB"/>
</dbReference>
<evidence type="ECO:0000256" key="11">
    <source>
        <dbReference type="ARBA" id="ARBA00023264"/>
    </source>
</evidence>
<keyword evidence="12 15" id="KW-0012">Acyltransferase</keyword>
<dbReference type="Proteomes" id="UP000243661">
    <property type="component" value="Unassembled WGS sequence"/>
</dbReference>
<dbReference type="Pfam" id="PF01553">
    <property type="entry name" value="Acyltransferase"/>
    <property type="match status" value="1"/>
</dbReference>
<dbReference type="CDD" id="cd07993">
    <property type="entry name" value="LPLAT_DHAPAT-like"/>
    <property type="match status" value="1"/>
</dbReference>
<keyword evidence="7" id="KW-1003">Cell membrane</keyword>
<evidence type="ECO:0000256" key="9">
    <source>
        <dbReference type="ARBA" id="ARBA00023136"/>
    </source>
</evidence>
<keyword evidence="9" id="KW-0472">Membrane</keyword>
<evidence type="ECO:0000256" key="2">
    <source>
        <dbReference type="ARBA" id="ARBA00004765"/>
    </source>
</evidence>
<dbReference type="GO" id="GO:0006631">
    <property type="term" value="P:fatty acid metabolic process"/>
    <property type="evidence" value="ECO:0007669"/>
    <property type="project" value="TreeGrafter"/>
</dbReference>
<comment type="similarity">
    <text evidence="4">Belongs to the GPAT/DAPAT family.</text>
</comment>
<comment type="catalytic activity">
    <reaction evidence="13">
        <text>sn-glycerol 3-phosphate + an acyl-CoA = a 1-acyl-sn-glycero-3-phosphate + CoA</text>
        <dbReference type="Rhea" id="RHEA:15325"/>
        <dbReference type="ChEBI" id="CHEBI:57287"/>
        <dbReference type="ChEBI" id="CHEBI:57597"/>
        <dbReference type="ChEBI" id="CHEBI:57970"/>
        <dbReference type="ChEBI" id="CHEBI:58342"/>
        <dbReference type="EC" id="2.3.1.15"/>
    </reaction>
</comment>
<evidence type="ECO:0000259" key="14">
    <source>
        <dbReference type="SMART" id="SM00563"/>
    </source>
</evidence>
<keyword evidence="11" id="KW-1208">Phospholipid metabolism</keyword>
<dbReference type="GO" id="GO:0004366">
    <property type="term" value="F:glycerol-3-phosphate O-acyltransferase activity"/>
    <property type="evidence" value="ECO:0007669"/>
    <property type="project" value="UniProtKB-EC"/>
</dbReference>
<dbReference type="EMBL" id="FMBK01000012">
    <property type="protein sequence ID" value="SCC72733.1"/>
    <property type="molecule type" value="Genomic_DNA"/>
</dbReference>
<evidence type="ECO:0000256" key="3">
    <source>
        <dbReference type="ARBA" id="ARBA00005189"/>
    </source>
</evidence>
<dbReference type="AlphaFoldDB" id="A0A1C4GXY4"/>
<evidence type="ECO:0000256" key="8">
    <source>
        <dbReference type="ARBA" id="ARBA00022679"/>
    </source>
</evidence>
<protein>
    <recommendedName>
        <fullName evidence="6">Glycerol-3-phosphate acyltransferase</fullName>
        <ecNumber evidence="5">2.3.1.15</ecNumber>
    </recommendedName>
</protein>
<dbReference type="EC" id="2.3.1.15" evidence="5"/>
<evidence type="ECO:0000256" key="6">
    <source>
        <dbReference type="ARBA" id="ARBA00013432"/>
    </source>
</evidence>
<dbReference type="InterPro" id="IPR041728">
    <property type="entry name" value="GPAT/DHAPAT_LPLAT"/>
</dbReference>
<keyword evidence="8 15" id="KW-0808">Transferase</keyword>
<feature type="domain" description="Phospholipid/glycerol acyltransferase" evidence="14">
    <location>
        <begin position="308"/>
        <end position="435"/>
    </location>
</feature>
<dbReference type="OrthoDB" id="335193at2"/>
<evidence type="ECO:0000313" key="15">
    <source>
        <dbReference type="EMBL" id="SCC72733.1"/>
    </source>
</evidence>
<dbReference type="PANTHER" id="PTHR12563">
    <property type="entry name" value="GLYCEROL-3-PHOSPHATE ACYLTRANSFERASE"/>
    <property type="match status" value="1"/>
</dbReference>